<feature type="region of interest" description="Disordered" evidence="2">
    <location>
        <begin position="1"/>
        <end position="53"/>
    </location>
</feature>
<dbReference type="GO" id="GO:0005829">
    <property type="term" value="C:cytosol"/>
    <property type="evidence" value="ECO:0007669"/>
    <property type="project" value="GOC"/>
</dbReference>
<proteinExistence type="predicted"/>
<comment type="caution">
    <text evidence="4">The sequence shown here is derived from an EMBL/GenBank/DDBJ whole genome shotgun (WGS) entry which is preliminary data.</text>
</comment>
<feature type="region of interest" description="Disordered" evidence="2">
    <location>
        <begin position="336"/>
        <end position="362"/>
    </location>
</feature>
<dbReference type="Proteomes" id="UP001255856">
    <property type="component" value="Unassembled WGS sequence"/>
</dbReference>
<gene>
    <name evidence="4" type="ORF">QBZ16_001519</name>
</gene>
<dbReference type="GO" id="GO:1990745">
    <property type="term" value="C:EARP complex"/>
    <property type="evidence" value="ECO:0007669"/>
    <property type="project" value="InterPro"/>
</dbReference>
<dbReference type="GO" id="GO:0000149">
    <property type="term" value="F:SNARE binding"/>
    <property type="evidence" value="ECO:0007669"/>
    <property type="project" value="TreeGrafter"/>
</dbReference>
<evidence type="ECO:0000256" key="2">
    <source>
        <dbReference type="SAM" id="MobiDB-lite"/>
    </source>
</evidence>
<keyword evidence="5" id="KW-1185">Reference proteome</keyword>
<feature type="domain" description="Syndetin C-terminal" evidence="3">
    <location>
        <begin position="787"/>
        <end position="888"/>
    </location>
</feature>
<evidence type="ECO:0000256" key="1">
    <source>
        <dbReference type="SAM" id="Coils"/>
    </source>
</evidence>
<dbReference type="PANTHER" id="PTHR13258">
    <property type="entry name" value="SYNDETIN"/>
    <property type="match status" value="1"/>
</dbReference>
<feature type="region of interest" description="Disordered" evidence="2">
    <location>
        <begin position="550"/>
        <end position="598"/>
    </location>
</feature>
<dbReference type="InterPro" id="IPR019514">
    <property type="entry name" value="Syndetin_C"/>
</dbReference>
<dbReference type="PANTHER" id="PTHR13258:SF0">
    <property type="entry name" value="SYNDETIN"/>
    <property type="match status" value="1"/>
</dbReference>
<feature type="compositionally biased region" description="Polar residues" evidence="2">
    <location>
        <begin position="621"/>
        <end position="637"/>
    </location>
</feature>
<feature type="compositionally biased region" description="Basic and acidic residues" evidence="2">
    <location>
        <begin position="580"/>
        <end position="598"/>
    </location>
</feature>
<dbReference type="GO" id="GO:0042147">
    <property type="term" value="P:retrograde transport, endosome to Golgi"/>
    <property type="evidence" value="ECO:0007669"/>
    <property type="project" value="InterPro"/>
</dbReference>
<name>A0AAD9IE57_PROWI</name>
<feature type="coiled-coil region" evidence="1">
    <location>
        <begin position="282"/>
        <end position="309"/>
    </location>
</feature>
<dbReference type="AlphaFoldDB" id="A0AAD9IE57"/>
<feature type="region of interest" description="Disordered" evidence="2">
    <location>
        <begin position="736"/>
        <end position="770"/>
    </location>
</feature>
<reference evidence="4" key="1">
    <citation type="submission" date="2021-01" db="EMBL/GenBank/DDBJ databases">
        <authorList>
            <person name="Eckstrom K.M.E."/>
        </authorList>
    </citation>
    <scope>NUCLEOTIDE SEQUENCE</scope>
    <source>
        <strain evidence="4">UVCC 0001</strain>
    </source>
</reference>
<evidence type="ECO:0000259" key="3">
    <source>
        <dbReference type="Pfam" id="PF10474"/>
    </source>
</evidence>
<protein>
    <recommendedName>
        <fullName evidence="3">Syndetin C-terminal domain-containing protein</fullName>
    </recommendedName>
</protein>
<evidence type="ECO:0000313" key="4">
    <source>
        <dbReference type="EMBL" id="KAK2075778.1"/>
    </source>
</evidence>
<evidence type="ECO:0000313" key="5">
    <source>
        <dbReference type="Proteomes" id="UP001255856"/>
    </source>
</evidence>
<dbReference type="GO" id="GO:0032456">
    <property type="term" value="P:endocytic recycling"/>
    <property type="evidence" value="ECO:0007669"/>
    <property type="project" value="InterPro"/>
</dbReference>
<organism evidence="4 5">
    <name type="scientific">Prototheca wickerhamii</name>
    <dbReference type="NCBI Taxonomy" id="3111"/>
    <lineage>
        <taxon>Eukaryota</taxon>
        <taxon>Viridiplantae</taxon>
        <taxon>Chlorophyta</taxon>
        <taxon>core chlorophytes</taxon>
        <taxon>Trebouxiophyceae</taxon>
        <taxon>Chlorellales</taxon>
        <taxon>Chlorellaceae</taxon>
        <taxon>Prototheca</taxon>
    </lineage>
</organism>
<dbReference type="EMBL" id="JASFZW010000013">
    <property type="protein sequence ID" value="KAK2075778.1"/>
    <property type="molecule type" value="Genomic_DNA"/>
</dbReference>
<dbReference type="InterPro" id="IPR040047">
    <property type="entry name" value="VPS50"/>
</dbReference>
<feature type="region of interest" description="Disordered" evidence="2">
    <location>
        <begin position="611"/>
        <end position="637"/>
    </location>
</feature>
<accession>A0AAD9IE57</accession>
<feature type="compositionally biased region" description="Low complexity" evidence="2">
    <location>
        <begin position="348"/>
        <end position="361"/>
    </location>
</feature>
<feature type="compositionally biased region" description="Polar residues" evidence="2">
    <location>
        <begin position="750"/>
        <end position="762"/>
    </location>
</feature>
<dbReference type="Pfam" id="PF10474">
    <property type="entry name" value="Syndetin_C"/>
    <property type="match status" value="2"/>
</dbReference>
<sequence length="991" mass="103991">MTSPLSPQKRLLGRLGVPWLGRPSSPGREGQGPSGSPGADAPPASPPSAVKRKLTAGEGLDSVSSAYQEDGADTLDLELRALPLSFTPAEVESVADARTAVLEAVSERLSEHVLRNYHRFVDGVRGVTAVQGDVEAAHTAARLSREVAGARAGHGRRRAARAARAAAADGDYAEAAALRRRCAATLARRVPAGLDVRRALERSLEEAGAALRLNLSEALGALCLDFARSRTAAARDPAATLPDLVRALPADQFRAALARALQVLFEELASHRRMALWHGAELDAHAARLAELQRQVAELVVEEEEEREKESGIKTTYADGEVSVAVQAAKQQKSAHQRPLAACPPLPSTTNSSTTAAASRSAAEELRATMRAEAAYGAALRAVRDALVAGRSLVWEEVARRLSALLASPAAFEGEHFLQVIDWVQRFVRVGEAFSGVESATLRALLQRQSANFFAAFHASNVESLDSMLGKEAWTRLPVSLPGLLDALRGGGEAVGAAGAALPAGVAGPAVTLPASASLFDAIVAQGNPWLRGGLDGGVTLDAGRRGARAPRLGFEGGGGGVEATGAASTEGEGAGNRPDSPEDHASSSDSDSDLHGDYIDEDQQRVLRRGAGDRGAHSLTLGSPTKTQQHAAVTNSSWRTMKRMRDYAGLMCALRPAAPAIFAGLAELHDLYALHVAACFDPEGLRRVARGAPARGARRGASARAVVREAPGSPVAAALAEAGVSGAAGWWHGGAAGSATPQTDPLLRSSASQPLPLSGSFSRPAASPEATSLPLHQAGLVSSGNMYGLVERLVAAESLREIGRRIAEARAPLRSLLDAGESQAVETFLAKTPGAVEELLERVMHLGVGLLLNLQWLPEAIGATSYALAEPPTEPQAWTGQLLRQLKGAARIKASSLEGRAALTLDVQTVEHGLRQLAPRELRVSLATVDAYVKAFYIPLAELGSWAQLHPEYSKEQMLALATCMAESSGLRRKERTAMLALLEASLSEH</sequence>
<keyword evidence="1" id="KW-0175">Coiled coil</keyword>
<feature type="domain" description="Syndetin C-terminal" evidence="3">
    <location>
        <begin position="889"/>
        <end position="985"/>
    </location>
</feature>